<dbReference type="PROSITE" id="PS51063">
    <property type="entry name" value="HTH_CRP_2"/>
    <property type="match status" value="1"/>
</dbReference>
<dbReference type="SMART" id="SM00100">
    <property type="entry name" value="cNMP"/>
    <property type="match status" value="1"/>
</dbReference>
<feature type="domain" description="HTH crp-type" evidence="5">
    <location>
        <begin position="126"/>
        <end position="198"/>
    </location>
</feature>
<name>A0A437QZE0_9PROT</name>
<dbReference type="PANTHER" id="PTHR24567:SF68">
    <property type="entry name" value="DNA-BINDING TRANSCRIPTIONAL DUAL REGULATOR CRP"/>
    <property type="match status" value="1"/>
</dbReference>
<evidence type="ECO:0000259" key="5">
    <source>
        <dbReference type="PROSITE" id="PS51063"/>
    </source>
</evidence>
<dbReference type="Proteomes" id="UP000287447">
    <property type="component" value="Unassembled WGS sequence"/>
</dbReference>
<gene>
    <name evidence="6" type="ORF">EOI86_09445</name>
</gene>
<dbReference type="EMBL" id="SADE01000001">
    <property type="protein sequence ID" value="RVU39831.1"/>
    <property type="molecule type" value="Genomic_DNA"/>
</dbReference>
<keyword evidence="2" id="KW-0238">DNA-binding</keyword>
<dbReference type="InterPro" id="IPR036388">
    <property type="entry name" value="WH-like_DNA-bd_sf"/>
</dbReference>
<dbReference type="PANTHER" id="PTHR24567">
    <property type="entry name" value="CRP FAMILY TRANSCRIPTIONAL REGULATORY PROTEIN"/>
    <property type="match status" value="1"/>
</dbReference>
<keyword evidence="3" id="KW-0804">Transcription</keyword>
<dbReference type="GO" id="GO:0003700">
    <property type="term" value="F:DNA-binding transcription factor activity"/>
    <property type="evidence" value="ECO:0007669"/>
    <property type="project" value="TreeGrafter"/>
</dbReference>
<evidence type="ECO:0000256" key="2">
    <source>
        <dbReference type="ARBA" id="ARBA00023125"/>
    </source>
</evidence>
<dbReference type="Gene3D" id="1.10.10.10">
    <property type="entry name" value="Winged helix-like DNA-binding domain superfamily/Winged helix DNA-binding domain"/>
    <property type="match status" value="1"/>
</dbReference>
<evidence type="ECO:0000256" key="1">
    <source>
        <dbReference type="ARBA" id="ARBA00023015"/>
    </source>
</evidence>
<dbReference type="InterPro" id="IPR014710">
    <property type="entry name" value="RmlC-like_jellyroll"/>
</dbReference>
<dbReference type="SUPFAM" id="SSF46785">
    <property type="entry name" value="Winged helix' DNA-binding domain"/>
    <property type="match status" value="1"/>
</dbReference>
<dbReference type="AlphaFoldDB" id="A0A437QZE0"/>
<dbReference type="InterPro" id="IPR050397">
    <property type="entry name" value="Env_Response_Regulators"/>
</dbReference>
<dbReference type="InterPro" id="IPR018490">
    <property type="entry name" value="cNMP-bd_dom_sf"/>
</dbReference>
<dbReference type="OrthoDB" id="3182344at2"/>
<dbReference type="PROSITE" id="PS50042">
    <property type="entry name" value="CNMP_BINDING_3"/>
    <property type="match status" value="1"/>
</dbReference>
<dbReference type="CDD" id="cd00038">
    <property type="entry name" value="CAP_ED"/>
    <property type="match status" value="1"/>
</dbReference>
<dbReference type="SUPFAM" id="SSF51206">
    <property type="entry name" value="cAMP-binding domain-like"/>
    <property type="match status" value="1"/>
</dbReference>
<dbReference type="InterPro" id="IPR012318">
    <property type="entry name" value="HTH_CRP"/>
</dbReference>
<dbReference type="Pfam" id="PF00027">
    <property type="entry name" value="cNMP_binding"/>
    <property type="match status" value="1"/>
</dbReference>
<sequence length="210" mass="23640">MQDIESRCRWHTFAKDEQIIDREDESKDVYFIVSGNVRVVNYSLSGREVAFEDIRSGSIFGELAALDGERRSANVVALTMTDVATLTRNKFEEVLAENPDVAMRLMHRLAQVIRASTDRIMDLSTLGANNRVYAELLRLAHEGVLDENSAVIKPVPIHGDIASRVSTTRETVARVLSDLSKKGLVTREGSQLHLHDVMRLQEMVEEFRGD</sequence>
<evidence type="ECO:0000259" key="4">
    <source>
        <dbReference type="PROSITE" id="PS50042"/>
    </source>
</evidence>
<dbReference type="Pfam" id="PF13545">
    <property type="entry name" value="HTH_Crp_2"/>
    <property type="match status" value="1"/>
</dbReference>
<organism evidence="6 7">
    <name type="scientific">Hwanghaeella grinnelliae</name>
    <dbReference type="NCBI Taxonomy" id="2500179"/>
    <lineage>
        <taxon>Bacteria</taxon>
        <taxon>Pseudomonadati</taxon>
        <taxon>Pseudomonadota</taxon>
        <taxon>Alphaproteobacteria</taxon>
        <taxon>Rhodospirillales</taxon>
        <taxon>Rhodospirillaceae</taxon>
        <taxon>Hwanghaeella</taxon>
    </lineage>
</organism>
<keyword evidence="1" id="KW-0805">Transcription regulation</keyword>
<dbReference type="InterPro" id="IPR036390">
    <property type="entry name" value="WH_DNA-bd_sf"/>
</dbReference>
<feature type="domain" description="Cyclic nucleotide-binding" evidence="4">
    <location>
        <begin position="1"/>
        <end position="112"/>
    </location>
</feature>
<evidence type="ECO:0000256" key="3">
    <source>
        <dbReference type="ARBA" id="ARBA00023163"/>
    </source>
</evidence>
<proteinExistence type="predicted"/>
<accession>A0A437QZE0</accession>
<dbReference type="GO" id="GO:0003677">
    <property type="term" value="F:DNA binding"/>
    <property type="evidence" value="ECO:0007669"/>
    <property type="project" value="UniProtKB-KW"/>
</dbReference>
<evidence type="ECO:0000313" key="6">
    <source>
        <dbReference type="EMBL" id="RVU39831.1"/>
    </source>
</evidence>
<dbReference type="GO" id="GO:0005829">
    <property type="term" value="C:cytosol"/>
    <property type="evidence" value="ECO:0007669"/>
    <property type="project" value="TreeGrafter"/>
</dbReference>
<reference evidence="7" key="1">
    <citation type="submission" date="2019-01" db="EMBL/GenBank/DDBJ databases">
        <title>Gri0909 isolated from a small marine red alga.</title>
        <authorList>
            <person name="Kim J."/>
            <person name="Jeong S.E."/>
            <person name="Jeon C.O."/>
        </authorList>
    </citation>
    <scope>NUCLEOTIDE SEQUENCE [LARGE SCALE GENOMIC DNA]</scope>
    <source>
        <strain evidence="7">Gri0909</strain>
    </source>
</reference>
<protein>
    <submittedName>
        <fullName evidence="6">Crp/Fnr family transcriptional regulator</fullName>
    </submittedName>
</protein>
<dbReference type="Gene3D" id="2.60.120.10">
    <property type="entry name" value="Jelly Rolls"/>
    <property type="match status" value="1"/>
</dbReference>
<evidence type="ECO:0000313" key="7">
    <source>
        <dbReference type="Proteomes" id="UP000287447"/>
    </source>
</evidence>
<comment type="caution">
    <text evidence="6">The sequence shown here is derived from an EMBL/GenBank/DDBJ whole genome shotgun (WGS) entry which is preliminary data.</text>
</comment>
<dbReference type="InterPro" id="IPR000595">
    <property type="entry name" value="cNMP-bd_dom"/>
</dbReference>
<keyword evidence="7" id="KW-1185">Reference proteome</keyword>
<dbReference type="SMART" id="SM00419">
    <property type="entry name" value="HTH_CRP"/>
    <property type="match status" value="1"/>
</dbReference>